<evidence type="ECO:0000256" key="3">
    <source>
        <dbReference type="ARBA" id="ARBA00023125"/>
    </source>
</evidence>
<protein>
    <submittedName>
        <fullName evidence="5">BlaI/MecI/CopY family transcriptional regulator</fullName>
    </submittedName>
</protein>
<gene>
    <name evidence="5" type="ORF">IAC74_00095</name>
</gene>
<proteinExistence type="inferred from homology"/>
<dbReference type="GO" id="GO:0003677">
    <property type="term" value="F:DNA binding"/>
    <property type="evidence" value="ECO:0007669"/>
    <property type="project" value="UniProtKB-KW"/>
</dbReference>
<comment type="similarity">
    <text evidence="1">Belongs to the BlaI transcriptional regulatory family.</text>
</comment>
<dbReference type="Proteomes" id="UP000886743">
    <property type="component" value="Unassembled WGS sequence"/>
</dbReference>
<dbReference type="Pfam" id="PF03965">
    <property type="entry name" value="Penicillinase_R"/>
    <property type="match status" value="1"/>
</dbReference>
<name>A0A9D1NFI9_9FIRM</name>
<dbReference type="Gene3D" id="1.10.10.10">
    <property type="entry name" value="Winged helix-like DNA-binding domain superfamily/Winged helix DNA-binding domain"/>
    <property type="match status" value="1"/>
</dbReference>
<dbReference type="InterPro" id="IPR005650">
    <property type="entry name" value="BlaI_family"/>
</dbReference>
<dbReference type="EMBL" id="DVOF01000003">
    <property type="protein sequence ID" value="HIV01941.1"/>
    <property type="molecule type" value="Genomic_DNA"/>
</dbReference>
<organism evidence="5 6">
    <name type="scientific">Candidatus Aphodoplasma excrementigallinarum</name>
    <dbReference type="NCBI Taxonomy" id="2840673"/>
    <lineage>
        <taxon>Bacteria</taxon>
        <taxon>Bacillati</taxon>
        <taxon>Bacillota</taxon>
        <taxon>Clostridia</taxon>
        <taxon>Eubacteriales</taxon>
        <taxon>Candidatus Aphodoplasma</taxon>
    </lineage>
</organism>
<keyword evidence="4" id="KW-0804">Transcription</keyword>
<keyword evidence="3" id="KW-0238">DNA-binding</keyword>
<dbReference type="AlphaFoldDB" id="A0A9D1NFI9"/>
<evidence type="ECO:0000256" key="2">
    <source>
        <dbReference type="ARBA" id="ARBA00023015"/>
    </source>
</evidence>
<sequence>MAKEAVSISDAELEIMKVVWKQRAPVATHSIIEAVAHKEWKRTTISTLLTRLVEKGALSAEKQGNSYAYTPLITEKAYRKAQTKNLIQTLYNGSVRDLAVSLFEGGGLSEADIDELRKRFSL</sequence>
<reference evidence="5" key="2">
    <citation type="journal article" date="2021" name="PeerJ">
        <title>Extensive microbial diversity within the chicken gut microbiome revealed by metagenomics and culture.</title>
        <authorList>
            <person name="Gilroy R."/>
            <person name="Ravi A."/>
            <person name="Getino M."/>
            <person name="Pursley I."/>
            <person name="Horton D.L."/>
            <person name="Alikhan N.F."/>
            <person name="Baker D."/>
            <person name="Gharbi K."/>
            <person name="Hall N."/>
            <person name="Watson M."/>
            <person name="Adriaenssens E.M."/>
            <person name="Foster-Nyarko E."/>
            <person name="Jarju S."/>
            <person name="Secka A."/>
            <person name="Antonio M."/>
            <person name="Oren A."/>
            <person name="Chaudhuri R.R."/>
            <person name="La Ragione R."/>
            <person name="Hildebrand F."/>
            <person name="Pallen M.J."/>
        </authorList>
    </citation>
    <scope>NUCLEOTIDE SEQUENCE</scope>
    <source>
        <strain evidence="5">4920</strain>
    </source>
</reference>
<dbReference type="SUPFAM" id="SSF46785">
    <property type="entry name" value="Winged helix' DNA-binding domain"/>
    <property type="match status" value="1"/>
</dbReference>
<evidence type="ECO:0000256" key="1">
    <source>
        <dbReference type="ARBA" id="ARBA00011046"/>
    </source>
</evidence>
<evidence type="ECO:0000256" key="4">
    <source>
        <dbReference type="ARBA" id="ARBA00023163"/>
    </source>
</evidence>
<evidence type="ECO:0000313" key="5">
    <source>
        <dbReference type="EMBL" id="HIV01941.1"/>
    </source>
</evidence>
<accession>A0A9D1NFI9</accession>
<keyword evidence="2" id="KW-0805">Transcription regulation</keyword>
<comment type="caution">
    <text evidence="5">The sequence shown here is derived from an EMBL/GenBank/DDBJ whole genome shotgun (WGS) entry which is preliminary data.</text>
</comment>
<dbReference type="Gene3D" id="1.10.4040.10">
    <property type="entry name" value="Penicillinase repressor domain"/>
    <property type="match status" value="1"/>
</dbReference>
<evidence type="ECO:0000313" key="6">
    <source>
        <dbReference type="Proteomes" id="UP000886743"/>
    </source>
</evidence>
<dbReference type="PIRSF" id="PIRSF019455">
    <property type="entry name" value="CopR_AtkY"/>
    <property type="match status" value="1"/>
</dbReference>
<dbReference type="GO" id="GO:0045892">
    <property type="term" value="P:negative regulation of DNA-templated transcription"/>
    <property type="evidence" value="ECO:0007669"/>
    <property type="project" value="InterPro"/>
</dbReference>
<reference evidence="5" key="1">
    <citation type="submission" date="2020-10" db="EMBL/GenBank/DDBJ databases">
        <authorList>
            <person name="Gilroy R."/>
        </authorList>
    </citation>
    <scope>NUCLEOTIDE SEQUENCE</scope>
    <source>
        <strain evidence="5">4920</strain>
    </source>
</reference>
<dbReference type="InterPro" id="IPR036390">
    <property type="entry name" value="WH_DNA-bd_sf"/>
</dbReference>
<dbReference type="InterPro" id="IPR036388">
    <property type="entry name" value="WH-like_DNA-bd_sf"/>
</dbReference>